<sequence length="83" mass="8820">MIASVLTVLLAFVVAVVIYYFLKKSLTLLINSIVGIIVLYGLNYFDVFTPAIPIDVASVLVCAFGGLPGLLIVVILHLAGITI</sequence>
<dbReference type="STRING" id="521011.Mpal_2691"/>
<evidence type="ECO:0000313" key="2">
    <source>
        <dbReference type="EMBL" id="ACL17955.1"/>
    </source>
</evidence>
<feature type="transmembrane region" description="Helical" evidence="1">
    <location>
        <begin position="29"/>
        <end position="45"/>
    </location>
</feature>
<evidence type="ECO:0000313" key="3">
    <source>
        <dbReference type="Proteomes" id="UP000002457"/>
    </source>
</evidence>
<dbReference type="eggNOG" id="arCOG05132">
    <property type="taxonomic scope" value="Archaea"/>
</dbReference>
<keyword evidence="1" id="KW-1133">Transmembrane helix</keyword>
<dbReference type="AlphaFoldDB" id="B8GFS2"/>
<proteinExistence type="predicted"/>
<keyword evidence="1" id="KW-0472">Membrane</keyword>
<accession>B8GFS2</accession>
<keyword evidence="1" id="KW-0812">Transmembrane</keyword>
<feature type="transmembrane region" description="Helical" evidence="1">
    <location>
        <begin position="57"/>
        <end position="79"/>
    </location>
</feature>
<dbReference type="GeneID" id="7272513"/>
<dbReference type="Proteomes" id="UP000002457">
    <property type="component" value="Chromosome"/>
</dbReference>
<dbReference type="KEGG" id="mpl:Mpal_2691"/>
<feature type="transmembrane region" description="Helical" evidence="1">
    <location>
        <begin position="6"/>
        <end position="22"/>
    </location>
</feature>
<dbReference type="HOGENOM" id="CLU_172280_2_0_2"/>
<evidence type="ECO:0000256" key="1">
    <source>
        <dbReference type="SAM" id="Phobius"/>
    </source>
</evidence>
<protein>
    <recommendedName>
        <fullName evidence="4">SigmaK-factor processing regulatory BofA</fullName>
    </recommendedName>
</protein>
<evidence type="ECO:0008006" key="4">
    <source>
        <dbReference type="Google" id="ProtNLM"/>
    </source>
</evidence>
<gene>
    <name evidence="2" type="ordered locus">Mpal_2691</name>
</gene>
<keyword evidence="3" id="KW-1185">Reference proteome</keyword>
<reference evidence="2 3" key="1">
    <citation type="journal article" date="2015" name="Genome Announc.">
        <title>Complete Genome Sequence of Methanosphaerula palustris E1-9CT, a Hydrogenotrophic Methanogen Isolated from a Minerotrophic Fen Peatland.</title>
        <authorList>
            <person name="Cadillo-Quiroz H."/>
            <person name="Browne P."/>
            <person name="Kyrpides N."/>
            <person name="Woyke T."/>
            <person name="Goodwin L."/>
            <person name="Detter C."/>
            <person name="Yavitt J.B."/>
            <person name="Zinder S.H."/>
        </authorList>
    </citation>
    <scope>NUCLEOTIDE SEQUENCE [LARGE SCALE GENOMIC DNA]</scope>
    <source>
        <strain evidence="3">ATCC BAA-1556 / DSM 19958 / E1-9c</strain>
    </source>
</reference>
<name>B8GFS2_METPE</name>
<dbReference type="EMBL" id="CP001338">
    <property type="protein sequence ID" value="ACL17955.1"/>
    <property type="molecule type" value="Genomic_DNA"/>
</dbReference>
<dbReference type="RefSeq" id="WP_012619274.1">
    <property type="nucleotide sequence ID" value="NC_011832.1"/>
</dbReference>
<organism evidence="2 3">
    <name type="scientific">Methanosphaerula palustris (strain ATCC BAA-1556 / DSM 19958 / E1-9c)</name>
    <dbReference type="NCBI Taxonomy" id="521011"/>
    <lineage>
        <taxon>Archaea</taxon>
        <taxon>Methanobacteriati</taxon>
        <taxon>Methanobacteriota</taxon>
        <taxon>Stenosarchaea group</taxon>
        <taxon>Methanomicrobia</taxon>
        <taxon>Methanomicrobiales</taxon>
        <taxon>Methanoregulaceae</taxon>
        <taxon>Methanosphaerula</taxon>
    </lineage>
</organism>
<dbReference type="InterPro" id="IPR010001">
    <property type="entry name" value="BofA"/>
</dbReference>
<dbReference type="Pfam" id="PF07441">
    <property type="entry name" value="BofA"/>
    <property type="match status" value="1"/>
</dbReference>